<dbReference type="OrthoDB" id="2593073at2759"/>
<comment type="caution">
    <text evidence="12">The sequence shown here is derived from an EMBL/GenBank/DDBJ whole genome shotgun (WGS) entry which is preliminary data.</text>
</comment>
<dbReference type="GO" id="GO:0000976">
    <property type="term" value="F:transcription cis-regulatory region binding"/>
    <property type="evidence" value="ECO:0007669"/>
    <property type="project" value="InterPro"/>
</dbReference>
<dbReference type="Pfam" id="PF00170">
    <property type="entry name" value="bZIP_1"/>
    <property type="match status" value="1"/>
</dbReference>
<evidence type="ECO:0000256" key="9">
    <source>
        <dbReference type="SAM" id="Coils"/>
    </source>
</evidence>
<evidence type="ECO:0000256" key="3">
    <source>
        <dbReference type="ARBA" id="ARBA00007163"/>
    </source>
</evidence>
<reference evidence="12" key="1">
    <citation type="journal article" date="2021" name="Nat. Commun.">
        <title>Genetic determinants of endophytism in the Arabidopsis root mycobiome.</title>
        <authorList>
            <person name="Mesny F."/>
            <person name="Miyauchi S."/>
            <person name="Thiergart T."/>
            <person name="Pickel B."/>
            <person name="Atanasova L."/>
            <person name="Karlsson M."/>
            <person name="Huettel B."/>
            <person name="Barry K.W."/>
            <person name="Haridas S."/>
            <person name="Chen C."/>
            <person name="Bauer D."/>
            <person name="Andreopoulos W."/>
            <person name="Pangilinan J."/>
            <person name="LaButti K."/>
            <person name="Riley R."/>
            <person name="Lipzen A."/>
            <person name="Clum A."/>
            <person name="Drula E."/>
            <person name="Henrissat B."/>
            <person name="Kohler A."/>
            <person name="Grigoriev I.V."/>
            <person name="Martin F.M."/>
            <person name="Hacquard S."/>
        </authorList>
    </citation>
    <scope>NUCLEOTIDE SEQUENCE</scope>
    <source>
        <strain evidence="12">MPI-CAGE-AT-0016</strain>
    </source>
</reference>
<evidence type="ECO:0000256" key="7">
    <source>
        <dbReference type="ARBA" id="ARBA00023242"/>
    </source>
</evidence>
<evidence type="ECO:0000256" key="1">
    <source>
        <dbReference type="ARBA" id="ARBA00004049"/>
    </source>
</evidence>
<dbReference type="SMART" id="SM00338">
    <property type="entry name" value="BRLZ"/>
    <property type="match status" value="1"/>
</dbReference>
<evidence type="ECO:0000313" key="13">
    <source>
        <dbReference type="Proteomes" id="UP000813385"/>
    </source>
</evidence>
<feature type="region of interest" description="Disordered" evidence="10">
    <location>
        <begin position="65"/>
        <end position="95"/>
    </location>
</feature>
<dbReference type="EMBL" id="JAGPXD010000007">
    <property type="protein sequence ID" value="KAH7347512.1"/>
    <property type="molecule type" value="Genomic_DNA"/>
</dbReference>
<evidence type="ECO:0000259" key="11">
    <source>
        <dbReference type="PROSITE" id="PS50217"/>
    </source>
</evidence>
<dbReference type="GO" id="GO:0001228">
    <property type="term" value="F:DNA-binding transcription activator activity, RNA polymerase II-specific"/>
    <property type="evidence" value="ECO:0007669"/>
    <property type="project" value="TreeGrafter"/>
</dbReference>
<comment type="similarity">
    <text evidence="3">Belongs to the bZIP family.</text>
</comment>
<keyword evidence="7" id="KW-0539">Nucleus</keyword>
<feature type="domain" description="BZIP" evidence="11">
    <location>
        <begin position="99"/>
        <end position="143"/>
    </location>
</feature>
<protein>
    <recommendedName>
        <fullName evidence="8">Putative transcription factor kapC</fullName>
    </recommendedName>
</protein>
<keyword evidence="6" id="KW-0804">Transcription</keyword>
<dbReference type="PANTHER" id="PTHR40621:SF11">
    <property type="entry name" value="TRANSCRIPTION FACTOR KAPC-RELATED"/>
    <property type="match status" value="1"/>
</dbReference>
<organism evidence="12 13">
    <name type="scientific">Plectosphaerella cucumerina</name>
    <dbReference type="NCBI Taxonomy" id="40658"/>
    <lineage>
        <taxon>Eukaryota</taxon>
        <taxon>Fungi</taxon>
        <taxon>Dikarya</taxon>
        <taxon>Ascomycota</taxon>
        <taxon>Pezizomycotina</taxon>
        <taxon>Sordariomycetes</taxon>
        <taxon>Hypocreomycetidae</taxon>
        <taxon>Glomerellales</taxon>
        <taxon>Plectosphaerellaceae</taxon>
        <taxon>Plectosphaerella</taxon>
    </lineage>
</organism>
<dbReference type="AlphaFoldDB" id="A0A8K0T4A7"/>
<keyword evidence="4" id="KW-0805">Transcription regulation</keyword>
<dbReference type="Proteomes" id="UP000813385">
    <property type="component" value="Unassembled WGS sequence"/>
</dbReference>
<dbReference type="InterPro" id="IPR050936">
    <property type="entry name" value="AP-1-like"/>
</dbReference>
<evidence type="ECO:0000256" key="10">
    <source>
        <dbReference type="SAM" id="MobiDB-lite"/>
    </source>
</evidence>
<dbReference type="PROSITE" id="PS00036">
    <property type="entry name" value="BZIP_BASIC"/>
    <property type="match status" value="1"/>
</dbReference>
<evidence type="ECO:0000256" key="5">
    <source>
        <dbReference type="ARBA" id="ARBA00023125"/>
    </source>
</evidence>
<dbReference type="InterPro" id="IPR004827">
    <property type="entry name" value="bZIP"/>
</dbReference>
<evidence type="ECO:0000256" key="8">
    <source>
        <dbReference type="ARBA" id="ARBA00044067"/>
    </source>
</evidence>
<dbReference type="CDD" id="cd14688">
    <property type="entry name" value="bZIP_YAP"/>
    <property type="match status" value="1"/>
</dbReference>
<feature type="compositionally biased region" description="Basic residues" evidence="10">
    <location>
        <begin position="81"/>
        <end position="90"/>
    </location>
</feature>
<dbReference type="PANTHER" id="PTHR40621">
    <property type="entry name" value="TRANSCRIPTION FACTOR KAPC-RELATED"/>
    <property type="match status" value="1"/>
</dbReference>
<accession>A0A8K0T4A7</accession>
<comment type="function">
    <text evidence="1">Putative transcription factor.</text>
</comment>
<dbReference type="Gene3D" id="1.20.5.170">
    <property type="match status" value="1"/>
</dbReference>
<gene>
    <name evidence="12" type="ORF">B0T11DRAFT_142243</name>
</gene>
<sequence length="185" mass="20922">MLEADHLSPQLSPCYGHQFDQRVAFPDSPWPNLPEYDASMTTEMIEVSPLTPCSYSQTSAGVSTCGEDSQCDMTPEETHSGPKKKKRNRKPLTPTIALRRRVQNRDAQRAYRERKEQKIRELEAQCAAAEQTNEALKRAYANLCDRCMCLSGLQPDWSHLMGVRGHEGCESTDQVATNHNQLRNI</sequence>
<evidence type="ECO:0000256" key="6">
    <source>
        <dbReference type="ARBA" id="ARBA00023163"/>
    </source>
</evidence>
<evidence type="ECO:0000256" key="4">
    <source>
        <dbReference type="ARBA" id="ARBA00023015"/>
    </source>
</evidence>
<proteinExistence type="inferred from homology"/>
<dbReference type="SUPFAM" id="SSF57959">
    <property type="entry name" value="Leucine zipper domain"/>
    <property type="match status" value="1"/>
</dbReference>
<evidence type="ECO:0000313" key="12">
    <source>
        <dbReference type="EMBL" id="KAH7347512.1"/>
    </source>
</evidence>
<keyword evidence="13" id="KW-1185">Reference proteome</keyword>
<name>A0A8K0T4A7_9PEZI</name>
<dbReference type="InterPro" id="IPR046347">
    <property type="entry name" value="bZIP_sf"/>
</dbReference>
<keyword evidence="5" id="KW-0238">DNA-binding</keyword>
<comment type="subcellular location">
    <subcellularLocation>
        <location evidence="2">Nucleus</location>
    </subcellularLocation>
</comment>
<evidence type="ECO:0000256" key="2">
    <source>
        <dbReference type="ARBA" id="ARBA00004123"/>
    </source>
</evidence>
<keyword evidence="9" id="KW-0175">Coiled coil</keyword>
<dbReference type="GO" id="GO:0090575">
    <property type="term" value="C:RNA polymerase II transcription regulator complex"/>
    <property type="evidence" value="ECO:0007669"/>
    <property type="project" value="TreeGrafter"/>
</dbReference>
<dbReference type="PROSITE" id="PS50217">
    <property type="entry name" value="BZIP"/>
    <property type="match status" value="1"/>
</dbReference>
<feature type="coiled-coil region" evidence="9">
    <location>
        <begin position="105"/>
        <end position="146"/>
    </location>
</feature>